<organism evidence="1 2">
    <name type="scientific">Lentzea indica</name>
    <dbReference type="NCBI Taxonomy" id="2604800"/>
    <lineage>
        <taxon>Bacteria</taxon>
        <taxon>Bacillati</taxon>
        <taxon>Actinomycetota</taxon>
        <taxon>Actinomycetes</taxon>
        <taxon>Pseudonocardiales</taxon>
        <taxon>Pseudonocardiaceae</taxon>
        <taxon>Lentzea</taxon>
    </lineage>
</organism>
<comment type="caution">
    <text evidence="1">The sequence shown here is derived from an EMBL/GenBank/DDBJ whole genome shotgun (WGS) entry which is preliminary data.</text>
</comment>
<protein>
    <recommendedName>
        <fullName evidence="3">ATP-binding protein</fullName>
    </recommendedName>
</protein>
<dbReference type="NCBIfam" id="NF047389">
    <property type="entry name" value="ATPase_Sll1717"/>
    <property type="match status" value="1"/>
</dbReference>
<keyword evidence="2" id="KW-1185">Reference proteome</keyword>
<evidence type="ECO:0000313" key="1">
    <source>
        <dbReference type="EMBL" id="NKE63314.1"/>
    </source>
</evidence>
<dbReference type="EMBL" id="VSRL01000340">
    <property type="protein sequence ID" value="NKE63314.1"/>
    <property type="molecule type" value="Genomic_DNA"/>
</dbReference>
<gene>
    <name evidence="1" type="ORF">FXN61_43970</name>
</gene>
<sequence length="553" mass="62996">MDLAKDRHTELSDQNGLKRVLTPQQPFGPIVTEDVMNLGRSNAGQLFDRNNRVYAQSVSDSPPTYIIGRKGAGKTAFLIGSDVAHDQPQIVLTTEDVYHEMLKVFHEYGRDHELFVGHRADLWQALFDHVALFHACRSFDSNDPQESLHVLTSYLGNSAENGMNETLAATRFLRELRKNISDTRSTGFRDVIDNVTLGRTRFADARAALRIVLGRRERPPIIVMDNLEDLHLRLPELRPVLAGLFRCVGRMISANPGNRPYGVQICLPSELWDLIHDIAAAPEKDLQGRYLTIYWTARELLRLTGTRLHLFLRTRHPDQLELLQRRADGNDETDPSIALLRAALPPRIHSGLDIDEDPLAYLLRHTQLLPRHLIQILNSVFSRHDRGSAPWNVTPVAIIAGTRHAERLLVPGILSAYKATFPKAAEALQRLTGRLEISFPARKLHKVYNQQGIRKLTDLDFDEFLSMLFTLGALGIRFDQTGRYNKAHFQYTFDYPLVAQEESDHLCFHPLFTRYLMERSLPQLRARQAHATYPYGCDPRGEDYRGTFGYLDS</sequence>
<proteinExistence type="predicted"/>
<dbReference type="Proteomes" id="UP001515943">
    <property type="component" value="Unassembled WGS sequence"/>
</dbReference>
<name>A0ABX1FWA4_9PSEU</name>
<dbReference type="RefSeq" id="WP_167979904.1">
    <property type="nucleotide sequence ID" value="NZ_VSRL01000340.1"/>
</dbReference>
<accession>A0ABX1FWA4</accession>
<dbReference type="InterPro" id="IPR059206">
    <property type="entry name" value="Sll1717-like"/>
</dbReference>
<evidence type="ECO:0008006" key="3">
    <source>
        <dbReference type="Google" id="ProtNLM"/>
    </source>
</evidence>
<evidence type="ECO:0000313" key="2">
    <source>
        <dbReference type="Proteomes" id="UP001515943"/>
    </source>
</evidence>
<reference evidence="1 2" key="1">
    <citation type="submission" date="2019-08" db="EMBL/GenBank/DDBJ databases">
        <title>Lentzea from Indian Himalayas.</title>
        <authorList>
            <person name="Mandal S."/>
            <person name="Mallick Gupta A."/>
            <person name="Maiti P.K."/>
            <person name="Sarkar J."/>
            <person name="Mandal S."/>
        </authorList>
    </citation>
    <scope>NUCLEOTIDE SEQUENCE [LARGE SCALE GENOMIC DNA]</scope>
    <source>
        <strain evidence="1 2">PSKA42</strain>
    </source>
</reference>